<dbReference type="Proteomes" id="UP000663836">
    <property type="component" value="Unassembled WGS sequence"/>
</dbReference>
<comment type="similarity">
    <text evidence="1 2">Belongs to the insulin family.</text>
</comment>
<dbReference type="GO" id="GO:0005179">
    <property type="term" value="F:hormone activity"/>
    <property type="evidence" value="ECO:0007669"/>
    <property type="project" value="InterPro"/>
</dbReference>
<gene>
    <name evidence="12" type="ORF">FNK824_LOCUS20803</name>
    <name evidence="11" type="ORF">JBS370_LOCUS19822</name>
    <name evidence="7" type="ORF">JXQ802_LOCUS13285</name>
    <name evidence="8" type="ORF">JXQ802_LOCUS13672</name>
    <name evidence="10" type="ORF">OTI717_LOCUS18220</name>
    <name evidence="5" type="ORF">PYM288_LOCUS11899</name>
    <name evidence="6" type="ORF">RFH988_LOCUS12531</name>
    <name evidence="9" type="ORF">SEV965_LOCUS14241</name>
    <name evidence="4" type="ORF">ZHD862_LOCUS6504</name>
</gene>
<evidence type="ECO:0000313" key="7">
    <source>
        <dbReference type="EMBL" id="CAF0983110.1"/>
    </source>
</evidence>
<dbReference type="EMBL" id="CAJOBE010003878">
    <property type="protein sequence ID" value="CAF3905358.1"/>
    <property type="molecule type" value="Genomic_DNA"/>
</dbReference>
<proteinExistence type="inferred from homology"/>
<dbReference type="EMBL" id="CAJNOU010000701">
    <property type="protein sequence ID" value="CAF1068726.1"/>
    <property type="molecule type" value="Genomic_DNA"/>
</dbReference>
<comment type="caution">
    <text evidence="11">The sequence shown here is derived from an EMBL/GenBank/DDBJ whole genome shotgun (WGS) entry which is preliminary data.</text>
</comment>
<sequence>MPANITDSNEKEDHYGYKNTIFSRQLDNKIKGTTQHIKSLGIHYRQVVKDGQCAVEYDGQVFVEGSLIKVRKKLFRIEDCLLERVYHACGPKLLLMLSVVCRLVEQHKIPDEILNLKRSPDLSYIHHLDSTAYGPKRVIAESCCENHCNVSELTRYCH</sequence>
<comment type="subcellular location">
    <subcellularLocation>
        <location evidence="2">Secreted</location>
    </subcellularLocation>
</comment>
<organism evidence="11 13">
    <name type="scientific">Rotaria sordida</name>
    <dbReference type="NCBI Taxonomy" id="392033"/>
    <lineage>
        <taxon>Eukaryota</taxon>
        <taxon>Metazoa</taxon>
        <taxon>Spiralia</taxon>
        <taxon>Gnathifera</taxon>
        <taxon>Rotifera</taxon>
        <taxon>Eurotatoria</taxon>
        <taxon>Bdelloidea</taxon>
        <taxon>Philodinida</taxon>
        <taxon>Philodinidae</taxon>
        <taxon>Rotaria</taxon>
    </lineage>
</organism>
<dbReference type="AlphaFoldDB" id="A0A819GEH3"/>
<evidence type="ECO:0000313" key="9">
    <source>
        <dbReference type="EMBL" id="CAF1068726.1"/>
    </source>
</evidence>
<keyword evidence="14" id="KW-1185">Reference proteome</keyword>
<evidence type="ECO:0000313" key="12">
    <source>
        <dbReference type="EMBL" id="CAF3905358.1"/>
    </source>
</evidence>
<accession>A0A819GEH3</accession>
<evidence type="ECO:0000313" key="5">
    <source>
        <dbReference type="EMBL" id="CAF0946777.1"/>
    </source>
</evidence>
<dbReference type="Gene3D" id="1.10.100.10">
    <property type="entry name" value="Insulin-like"/>
    <property type="match status" value="1"/>
</dbReference>
<dbReference type="InterPro" id="IPR022353">
    <property type="entry name" value="Insulin_CS"/>
</dbReference>
<evidence type="ECO:0000256" key="2">
    <source>
        <dbReference type="RuleBase" id="RU000406"/>
    </source>
</evidence>
<evidence type="ECO:0000313" key="6">
    <source>
        <dbReference type="EMBL" id="CAF0969087.1"/>
    </source>
</evidence>
<dbReference type="Proteomes" id="UP000663823">
    <property type="component" value="Unassembled WGS sequence"/>
</dbReference>
<feature type="domain" description="Insulin-like" evidence="3">
    <location>
        <begin position="86"/>
        <end position="157"/>
    </location>
</feature>
<evidence type="ECO:0000313" key="13">
    <source>
        <dbReference type="Proteomes" id="UP000663836"/>
    </source>
</evidence>
<dbReference type="EMBL" id="CAJNOT010000184">
    <property type="protein sequence ID" value="CAF0883435.1"/>
    <property type="molecule type" value="Genomic_DNA"/>
</dbReference>
<dbReference type="InterPro" id="IPR016179">
    <property type="entry name" value="Insulin-like"/>
</dbReference>
<evidence type="ECO:0000313" key="8">
    <source>
        <dbReference type="EMBL" id="CAF0991016.1"/>
    </source>
</evidence>
<dbReference type="GO" id="GO:0005576">
    <property type="term" value="C:extracellular region"/>
    <property type="evidence" value="ECO:0007669"/>
    <property type="project" value="UniProtKB-SubCell"/>
</dbReference>
<reference evidence="11" key="1">
    <citation type="submission" date="2021-02" db="EMBL/GenBank/DDBJ databases">
        <authorList>
            <person name="Nowell W R."/>
        </authorList>
    </citation>
    <scope>NUCLEOTIDE SEQUENCE</scope>
</reference>
<dbReference type="EMBL" id="CAJNOL010000284">
    <property type="protein sequence ID" value="CAF0983110.1"/>
    <property type="molecule type" value="Genomic_DNA"/>
</dbReference>
<keyword evidence="2" id="KW-0964">Secreted</keyword>
<dbReference type="Proteomes" id="UP000663870">
    <property type="component" value="Unassembled WGS sequence"/>
</dbReference>
<dbReference type="EMBL" id="CAJOBD010002420">
    <property type="protein sequence ID" value="CAF3880678.1"/>
    <property type="molecule type" value="Genomic_DNA"/>
</dbReference>
<protein>
    <recommendedName>
        <fullName evidence="3">Insulin-like domain-containing protein</fullName>
    </recommendedName>
</protein>
<evidence type="ECO:0000256" key="1">
    <source>
        <dbReference type="ARBA" id="ARBA00009034"/>
    </source>
</evidence>
<dbReference type="Proteomes" id="UP000663882">
    <property type="component" value="Unassembled WGS sequence"/>
</dbReference>
<evidence type="ECO:0000313" key="4">
    <source>
        <dbReference type="EMBL" id="CAF0883435.1"/>
    </source>
</evidence>
<name>A0A819GEH3_9BILA</name>
<dbReference type="Proteomes" id="UP000663854">
    <property type="component" value="Unassembled WGS sequence"/>
</dbReference>
<evidence type="ECO:0000259" key="3">
    <source>
        <dbReference type="SMART" id="SM00078"/>
    </source>
</evidence>
<dbReference type="Proteomes" id="UP000663864">
    <property type="component" value="Unassembled WGS sequence"/>
</dbReference>
<dbReference type="SMART" id="SM00078">
    <property type="entry name" value="IlGF"/>
    <property type="match status" value="1"/>
</dbReference>
<dbReference type="InterPro" id="IPR036438">
    <property type="entry name" value="Insulin-like_sf"/>
</dbReference>
<evidence type="ECO:0000313" key="10">
    <source>
        <dbReference type="EMBL" id="CAF3800006.1"/>
    </source>
</evidence>
<dbReference type="Pfam" id="PF00049">
    <property type="entry name" value="Insulin"/>
    <property type="match status" value="1"/>
</dbReference>
<dbReference type="EMBL" id="CAJOAX010002489">
    <property type="protein sequence ID" value="CAF3800006.1"/>
    <property type="molecule type" value="Genomic_DNA"/>
</dbReference>
<dbReference type="Proteomes" id="UP000663889">
    <property type="component" value="Unassembled WGS sequence"/>
</dbReference>
<evidence type="ECO:0000313" key="11">
    <source>
        <dbReference type="EMBL" id="CAF3880678.1"/>
    </source>
</evidence>
<dbReference type="SUPFAM" id="SSF56994">
    <property type="entry name" value="Insulin-like"/>
    <property type="match status" value="1"/>
</dbReference>
<dbReference type="EMBL" id="CAJNOO010000525">
    <property type="protein sequence ID" value="CAF0969087.1"/>
    <property type="molecule type" value="Genomic_DNA"/>
</dbReference>
<dbReference type="EMBL" id="CAJNOL010000297">
    <property type="protein sequence ID" value="CAF0991016.1"/>
    <property type="molecule type" value="Genomic_DNA"/>
</dbReference>
<dbReference type="Proteomes" id="UP000663874">
    <property type="component" value="Unassembled WGS sequence"/>
</dbReference>
<dbReference type="EMBL" id="CAJNOH010000211">
    <property type="protein sequence ID" value="CAF0946777.1"/>
    <property type="molecule type" value="Genomic_DNA"/>
</dbReference>
<dbReference type="OrthoDB" id="10050384at2759"/>
<dbReference type="PROSITE" id="PS00262">
    <property type="entry name" value="INSULIN"/>
    <property type="match status" value="1"/>
</dbReference>
<evidence type="ECO:0000313" key="14">
    <source>
        <dbReference type="Proteomes" id="UP000663870"/>
    </source>
</evidence>